<dbReference type="AlphaFoldDB" id="A0A4Y2JS75"/>
<protein>
    <submittedName>
        <fullName evidence="2">Uncharacterized protein</fullName>
    </submittedName>
</protein>
<proteinExistence type="predicted"/>
<evidence type="ECO:0000256" key="1">
    <source>
        <dbReference type="SAM" id="Phobius"/>
    </source>
</evidence>
<keyword evidence="1" id="KW-0812">Transmembrane</keyword>
<name>A0A4Y2JS75_ARAVE</name>
<comment type="caution">
    <text evidence="2">The sequence shown here is derived from an EMBL/GenBank/DDBJ whole genome shotgun (WGS) entry which is preliminary data.</text>
</comment>
<reference evidence="2 3" key="1">
    <citation type="journal article" date="2019" name="Sci. Rep.">
        <title>Orb-weaving spider Araneus ventricosus genome elucidates the spidroin gene catalogue.</title>
        <authorList>
            <person name="Kono N."/>
            <person name="Nakamura H."/>
            <person name="Ohtoshi R."/>
            <person name="Moran D.A.P."/>
            <person name="Shinohara A."/>
            <person name="Yoshida Y."/>
            <person name="Fujiwara M."/>
            <person name="Mori M."/>
            <person name="Tomita M."/>
            <person name="Arakawa K."/>
        </authorList>
    </citation>
    <scope>NUCLEOTIDE SEQUENCE [LARGE SCALE GENOMIC DNA]</scope>
</reference>
<keyword evidence="1" id="KW-1133">Transmembrane helix</keyword>
<dbReference type="Proteomes" id="UP000499080">
    <property type="component" value="Unassembled WGS sequence"/>
</dbReference>
<gene>
    <name evidence="2" type="ORF">AVEN_259147_1</name>
</gene>
<sequence>MLNRDSSVKSTWPHCSGVHLVFTGQMQPRSDVCWGQRHANNRSSCEQLSFMQSVRHSLTGYGPSCSIRELRRQKSCCAVTAGLRFMLILVGYLHSAMQPLPHM</sequence>
<feature type="transmembrane region" description="Helical" evidence="1">
    <location>
        <begin position="76"/>
        <end position="94"/>
    </location>
</feature>
<keyword evidence="1" id="KW-0472">Membrane</keyword>
<dbReference type="EMBL" id="BGPR01003777">
    <property type="protein sequence ID" value="GBM92299.1"/>
    <property type="molecule type" value="Genomic_DNA"/>
</dbReference>
<organism evidence="2 3">
    <name type="scientific">Araneus ventricosus</name>
    <name type="common">Orbweaver spider</name>
    <name type="synonym">Epeira ventricosa</name>
    <dbReference type="NCBI Taxonomy" id="182803"/>
    <lineage>
        <taxon>Eukaryota</taxon>
        <taxon>Metazoa</taxon>
        <taxon>Ecdysozoa</taxon>
        <taxon>Arthropoda</taxon>
        <taxon>Chelicerata</taxon>
        <taxon>Arachnida</taxon>
        <taxon>Araneae</taxon>
        <taxon>Araneomorphae</taxon>
        <taxon>Entelegynae</taxon>
        <taxon>Araneoidea</taxon>
        <taxon>Araneidae</taxon>
        <taxon>Araneus</taxon>
    </lineage>
</organism>
<evidence type="ECO:0000313" key="2">
    <source>
        <dbReference type="EMBL" id="GBM92299.1"/>
    </source>
</evidence>
<keyword evidence="3" id="KW-1185">Reference proteome</keyword>
<accession>A0A4Y2JS75</accession>
<evidence type="ECO:0000313" key="3">
    <source>
        <dbReference type="Proteomes" id="UP000499080"/>
    </source>
</evidence>